<dbReference type="EMBL" id="CP011390">
    <property type="protein sequence ID" value="ANE53253.1"/>
    <property type="molecule type" value="Genomic_DNA"/>
</dbReference>
<evidence type="ECO:0000313" key="1">
    <source>
        <dbReference type="EMBL" id="ANE53253.1"/>
    </source>
</evidence>
<dbReference type="GO" id="GO:0043165">
    <property type="term" value="P:Gram-negative-bacterium-type cell outer membrane assembly"/>
    <property type="evidence" value="ECO:0007669"/>
    <property type="project" value="InterPro"/>
</dbReference>
<name>A0A172U2K3_9BACT</name>
<dbReference type="Pfam" id="PF04390">
    <property type="entry name" value="LptE"/>
    <property type="match status" value="1"/>
</dbReference>
<dbReference type="KEGG" id="fla:SY85_01555"/>
<gene>
    <name evidence="1" type="ORF">SY85_01555</name>
</gene>
<protein>
    <recommendedName>
        <fullName evidence="3">Lipoprotein</fullName>
    </recommendedName>
</protein>
<sequence length="153" mass="17601">MIFTSCGVYKFNDVSVDPNLKTIKINYIENRAPYVNPQLSPNLTERVRQKIVNQTRLSLTNNDNAHLVVTGEIRDYSLSTTGISDKQEVTNRLTVAVHIIVNNQLANTKQEYDISRNFEFSASLSLQQAENQLLDEMVRNLTDDIFNRMFSNW</sequence>
<proteinExistence type="predicted"/>
<keyword evidence="2" id="KW-1185">Reference proteome</keyword>
<accession>A0A172U2K3</accession>
<evidence type="ECO:0000313" key="2">
    <source>
        <dbReference type="Proteomes" id="UP000077177"/>
    </source>
</evidence>
<dbReference type="InterPro" id="IPR007485">
    <property type="entry name" value="LPS_assembly_LptE"/>
</dbReference>
<dbReference type="GO" id="GO:0019867">
    <property type="term" value="C:outer membrane"/>
    <property type="evidence" value="ECO:0007669"/>
    <property type="project" value="InterPro"/>
</dbReference>
<dbReference type="OrthoDB" id="9790776at2"/>
<dbReference type="AlphaFoldDB" id="A0A172U2K3"/>
<evidence type="ECO:0008006" key="3">
    <source>
        <dbReference type="Google" id="ProtNLM"/>
    </source>
</evidence>
<organism evidence="1 2">
    <name type="scientific">Flavisolibacter tropicus</name>
    <dbReference type="NCBI Taxonomy" id="1492898"/>
    <lineage>
        <taxon>Bacteria</taxon>
        <taxon>Pseudomonadati</taxon>
        <taxon>Bacteroidota</taxon>
        <taxon>Chitinophagia</taxon>
        <taxon>Chitinophagales</taxon>
        <taxon>Chitinophagaceae</taxon>
        <taxon>Flavisolibacter</taxon>
    </lineage>
</organism>
<dbReference type="Gene3D" id="3.30.160.150">
    <property type="entry name" value="Lipoprotein like domain"/>
    <property type="match status" value="1"/>
</dbReference>
<dbReference type="Proteomes" id="UP000077177">
    <property type="component" value="Chromosome"/>
</dbReference>
<reference evidence="2" key="1">
    <citation type="submission" date="2015-01" db="EMBL/GenBank/DDBJ databases">
        <title>Flavisolibacter sp./LCS9/ whole genome sequencing.</title>
        <authorList>
            <person name="Kim M.K."/>
            <person name="Srinivasan S."/>
            <person name="Lee J.-J."/>
        </authorList>
    </citation>
    <scope>NUCLEOTIDE SEQUENCE [LARGE SCALE GENOMIC DNA]</scope>
    <source>
        <strain evidence="2">LCS9</strain>
    </source>
</reference>
<dbReference type="STRING" id="1492898.SY85_01555"/>
<reference evidence="1 2" key="2">
    <citation type="journal article" date="2016" name="Int. J. Syst. Evol. Microbiol.">
        <title>Flavisolibacter tropicus sp. nov., isolated from tropical soil.</title>
        <authorList>
            <person name="Lee J.J."/>
            <person name="Kang M.S."/>
            <person name="Kim G.S."/>
            <person name="Lee C.S."/>
            <person name="Lim S."/>
            <person name="Lee J."/>
            <person name="Roh S.H."/>
            <person name="Kang H."/>
            <person name="Ha J.M."/>
            <person name="Bae S."/>
            <person name="Jung H.Y."/>
            <person name="Kim M.K."/>
        </authorList>
    </citation>
    <scope>NUCLEOTIDE SEQUENCE [LARGE SCALE GENOMIC DNA]</scope>
    <source>
        <strain evidence="1 2">LCS9</strain>
    </source>
</reference>